<dbReference type="SUPFAM" id="SSF52172">
    <property type="entry name" value="CheY-like"/>
    <property type="match status" value="1"/>
</dbReference>
<dbReference type="EMBL" id="JACIET010000002">
    <property type="protein sequence ID" value="MBB4013536.1"/>
    <property type="molecule type" value="Genomic_DNA"/>
</dbReference>
<organism evidence="4 5">
    <name type="scientific">Niveibacterium umoris</name>
    <dbReference type="NCBI Taxonomy" id="1193620"/>
    <lineage>
        <taxon>Bacteria</taxon>
        <taxon>Pseudomonadati</taxon>
        <taxon>Pseudomonadota</taxon>
        <taxon>Betaproteobacteria</taxon>
        <taxon>Rhodocyclales</taxon>
        <taxon>Rhodocyclaceae</taxon>
        <taxon>Niveibacterium</taxon>
    </lineage>
</organism>
<dbReference type="Gene3D" id="3.40.50.2300">
    <property type="match status" value="1"/>
</dbReference>
<keyword evidence="1" id="KW-0597">Phosphoprotein</keyword>
<feature type="domain" description="Response regulatory" evidence="3">
    <location>
        <begin position="2"/>
        <end position="119"/>
    </location>
</feature>
<gene>
    <name evidence="4" type="ORF">GGR36_002882</name>
</gene>
<evidence type="ECO:0000313" key="5">
    <source>
        <dbReference type="Proteomes" id="UP000561045"/>
    </source>
</evidence>
<protein>
    <submittedName>
        <fullName evidence="4">PleD family two-component response regulator</fullName>
    </submittedName>
</protein>
<dbReference type="InterPro" id="IPR011006">
    <property type="entry name" value="CheY-like_superfamily"/>
</dbReference>
<dbReference type="Pfam" id="PF00072">
    <property type="entry name" value="Response_reg"/>
    <property type="match status" value="1"/>
</dbReference>
<dbReference type="InterPro" id="IPR001789">
    <property type="entry name" value="Sig_transdc_resp-reg_receiver"/>
</dbReference>
<reference evidence="4 5" key="1">
    <citation type="submission" date="2020-08" db="EMBL/GenBank/DDBJ databases">
        <title>Genomic Encyclopedia of Type Strains, Phase IV (KMG-IV): sequencing the most valuable type-strain genomes for metagenomic binning, comparative biology and taxonomic classification.</title>
        <authorList>
            <person name="Goeker M."/>
        </authorList>
    </citation>
    <scope>NUCLEOTIDE SEQUENCE [LARGE SCALE GENOMIC DNA]</scope>
    <source>
        <strain evidence="4 5">DSM 106739</strain>
    </source>
</reference>
<accession>A0A840BRT8</accession>
<sequence>MKVVIIDEVPINVALMQALCNRLEGCETLCFHNPTEGLAHCVEHQPDLLVVGYAMSGIDGIELIRRFRAVPRNFAVPIVMVSAAQEREVRYLALHSGANEYLTKPIDKNEFLPRIRNLLSIRFYVRQLEEALEAAHVANPYAAAGTLQ</sequence>
<dbReference type="GO" id="GO:0000160">
    <property type="term" value="P:phosphorelay signal transduction system"/>
    <property type="evidence" value="ECO:0007669"/>
    <property type="project" value="InterPro"/>
</dbReference>
<evidence type="ECO:0000259" key="3">
    <source>
        <dbReference type="PROSITE" id="PS50110"/>
    </source>
</evidence>
<dbReference type="PANTHER" id="PTHR44591">
    <property type="entry name" value="STRESS RESPONSE REGULATOR PROTEIN 1"/>
    <property type="match status" value="1"/>
</dbReference>
<dbReference type="Proteomes" id="UP000561045">
    <property type="component" value="Unassembled WGS sequence"/>
</dbReference>
<comment type="caution">
    <text evidence="4">The sequence shown here is derived from an EMBL/GenBank/DDBJ whole genome shotgun (WGS) entry which is preliminary data.</text>
</comment>
<dbReference type="SMART" id="SM00448">
    <property type="entry name" value="REC"/>
    <property type="match status" value="1"/>
</dbReference>
<dbReference type="InterPro" id="IPR050595">
    <property type="entry name" value="Bact_response_regulator"/>
</dbReference>
<dbReference type="AlphaFoldDB" id="A0A840BRT8"/>
<dbReference type="PANTHER" id="PTHR44591:SF3">
    <property type="entry name" value="RESPONSE REGULATORY DOMAIN-CONTAINING PROTEIN"/>
    <property type="match status" value="1"/>
</dbReference>
<evidence type="ECO:0000256" key="2">
    <source>
        <dbReference type="PROSITE-ProRule" id="PRU00169"/>
    </source>
</evidence>
<comment type="caution">
    <text evidence="2">Lacks conserved residue(s) required for the propagation of feature annotation.</text>
</comment>
<proteinExistence type="predicted"/>
<dbReference type="RefSeq" id="WP_183635400.1">
    <property type="nucleotide sequence ID" value="NZ_BAABLE010000005.1"/>
</dbReference>
<name>A0A840BRT8_9RHOO</name>
<evidence type="ECO:0000313" key="4">
    <source>
        <dbReference type="EMBL" id="MBB4013536.1"/>
    </source>
</evidence>
<dbReference type="PROSITE" id="PS50110">
    <property type="entry name" value="RESPONSE_REGULATORY"/>
    <property type="match status" value="1"/>
</dbReference>
<keyword evidence="5" id="KW-1185">Reference proteome</keyword>
<evidence type="ECO:0000256" key="1">
    <source>
        <dbReference type="ARBA" id="ARBA00022553"/>
    </source>
</evidence>